<comment type="caution">
    <text evidence="8">The sequence shown here is derived from an EMBL/GenBank/DDBJ whole genome shotgun (WGS) entry which is preliminary data.</text>
</comment>
<dbReference type="InterPro" id="IPR004000">
    <property type="entry name" value="Actin"/>
</dbReference>
<evidence type="ECO:0000256" key="4">
    <source>
        <dbReference type="ARBA" id="ARBA00022840"/>
    </source>
</evidence>
<dbReference type="FunFam" id="3.30.420.40:FF:000058">
    <property type="entry name" value="Putative actin-related protein 5"/>
    <property type="match status" value="1"/>
</dbReference>
<protein>
    <submittedName>
        <fullName evidence="8">Uncharacterized protein</fullName>
    </submittedName>
</protein>
<dbReference type="PROSITE" id="PS00432">
    <property type="entry name" value="ACTINS_2"/>
    <property type="match status" value="1"/>
</dbReference>
<dbReference type="SMART" id="SM00268">
    <property type="entry name" value="ACTIN"/>
    <property type="match status" value="1"/>
</dbReference>
<dbReference type="SUPFAM" id="SSF53067">
    <property type="entry name" value="Actin-like ATPase domain"/>
    <property type="match status" value="2"/>
</dbReference>
<name>A0ABD3QEA8_9STRA</name>
<comment type="catalytic activity">
    <reaction evidence="5">
        <text>ATP + H2O = ADP + phosphate + H(+)</text>
        <dbReference type="Rhea" id="RHEA:13065"/>
        <dbReference type="ChEBI" id="CHEBI:15377"/>
        <dbReference type="ChEBI" id="CHEBI:15378"/>
        <dbReference type="ChEBI" id="CHEBI:30616"/>
        <dbReference type="ChEBI" id="CHEBI:43474"/>
        <dbReference type="ChEBI" id="CHEBI:456216"/>
    </reaction>
</comment>
<dbReference type="EMBL" id="JALLPJ020000207">
    <property type="protein sequence ID" value="KAL3798729.1"/>
    <property type="molecule type" value="Genomic_DNA"/>
</dbReference>
<dbReference type="InterPro" id="IPR043129">
    <property type="entry name" value="ATPase_NBD"/>
</dbReference>
<evidence type="ECO:0000313" key="9">
    <source>
        <dbReference type="Proteomes" id="UP001530400"/>
    </source>
</evidence>
<dbReference type="GO" id="GO:0016787">
    <property type="term" value="F:hydrolase activity"/>
    <property type="evidence" value="ECO:0007669"/>
    <property type="project" value="UniProtKB-KW"/>
</dbReference>
<feature type="region of interest" description="Disordered" evidence="7">
    <location>
        <begin position="251"/>
        <end position="281"/>
    </location>
</feature>
<keyword evidence="2" id="KW-0547">Nucleotide-binding</keyword>
<dbReference type="Gene3D" id="3.30.420.40">
    <property type="match status" value="3"/>
</dbReference>
<reference evidence="8 9" key="1">
    <citation type="submission" date="2024-10" db="EMBL/GenBank/DDBJ databases">
        <title>Updated reference genomes for cyclostephanoid diatoms.</title>
        <authorList>
            <person name="Roberts W.R."/>
            <person name="Alverson A.J."/>
        </authorList>
    </citation>
    <scope>NUCLEOTIDE SEQUENCE [LARGE SCALE GENOMIC DNA]</scope>
    <source>
        <strain evidence="8 9">AJA010-31</strain>
    </source>
</reference>
<evidence type="ECO:0000256" key="5">
    <source>
        <dbReference type="ARBA" id="ARBA00049360"/>
    </source>
</evidence>
<proteinExistence type="inferred from homology"/>
<keyword evidence="3" id="KW-0378">Hydrolase</keyword>
<accession>A0ABD3QEA8</accession>
<feature type="compositionally biased region" description="Low complexity" evidence="7">
    <location>
        <begin position="432"/>
        <end position="445"/>
    </location>
</feature>
<organism evidence="8 9">
    <name type="scientific">Cyclotella atomus</name>
    <dbReference type="NCBI Taxonomy" id="382360"/>
    <lineage>
        <taxon>Eukaryota</taxon>
        <taxon>Sar</taxon>
        <taxon>Stramenopiles</taxon>
        <taxon>Ochrophyta</taxon>
        <taxon>Bacillariophyta</taxon>
        <taxon>Coscinodiscophyceae</taxon>
        <taxon>Thalassiosirophycidae</taxon>
        <taxon>Stephanodiscales</taxon>
        <taxon>Stephanodiscaceae</taxon>
        <taxon>Cyclotella</taxon>
    </lineage>
</organism>
<dbReference type="InterPro" id="IPR004001">
    <property type="entry name" value="Actin_CS"/>
</dbReference>
<keyword evidence="9" id="KW-1185">Reference proteome</keyword>
<feature type="region of interest" description="Disordered" evidence="7">
    <location>
        <begin position="428"/>
        <end position="463"/>
    </location>
</feature>
<evidence type="ECO:0000256" key="3">
    <source>
        <dbReference type="ARBA" id="ARBA00022801"/>
    </source>
</evidence>
<dbReference type="GO" id="GO:0005524">
    <property type="term" value="F:ATP binding"/>
    <property type="evidence" value="ECO:0007669"/>
    <property type="project" value="UniProtKB-KW"/>
</dbReference>
<evidence type="ECO:0000313" key="8">
    <source>
        <dbReference type="EMBL" id="KAL3798729.1"/>
    </source>
</evidence>
<keyword evidence="4" id="KW-0067">ATP-binding</keyword>
<evidence type="ECO:0000256" key="6">
    <source>
        <dbReference type="RuleBase" id="RU000487"/>
    </source>
</evidence>
<evidence type="ECO:0000256" key="2">
    <source>
        <dbReference type="ARBA" id="ARBA00022741"/>
    </source>
</evidence>
<dbReference type="PANTHER" id="PTHR11937">
    <property type="entry name" value="ACTIN"/>
    <property type="match status" value="1"/>
</dbReference>
<evidence type="ECO:0000256" key="1">
    <source>
        <dbReference type="ARBA" id="ARBA00006752"/>
    </source>
</evidence>
<dbReference type="Proteomes" id="UP001530400">
    <property type="component" value="Unassembled WGS sequence"/>
</dbReference>
<dbReference type="Pfam" id="PF00022">
    <property type="entry name" value="Actin"/>
    <property type="match status" value="2"/>
</dbReference>
<sequence>MSTYLPNPSLAPLVADFGSFSTKIGFAGEDHPSAIYHSSTAAQRNDSYNPSRLVSPPRRDFVTRTLESDNDGNYDLVNPIDSITGWPISRPAHCMASSLSANIVAPSDAWESFELINHYMEHSLHSGLGIESRASHPLIMLDKPHTPPPLRQRMIEVLFEQNSLPAVFLLRDAIASCYAVGRTTATVVDCGYSSTTVTPVYEGFVERRGVRKNNACGAKDVDERILQMMDGLVVQAGRKRKDRLKRINAKRVAERGSGAGASLESSPSKQAPKRDSSGHFVKRSSVSEYPIPDYFMPIYQVRRAPIYNTRKDSFHHWARMALAREMKEGGIGAAVGSMGYVASTSEENNGTNAMFMTANKTPYTLPDGTDVEITANARCDIAELYFGNDKYNTSYRERVLEESKARLDEYVADVGEYCNSWEPSEEDKKAMASSGNSSGAGDAYSTTSYRGEKSSRHGVRRGGNSTIYSPATISAKLFSACLPYLRTAPPKSSTEPMNGTGSTASTSLDDDRCFNYLTSAPPAQMVCDAAFRCDRDQQGALLGNVVVCGGGACLPGVSGANVMGAPVGAATAGPLGQMNEDAFPDRLREEIEAIVHQHTLGWRVKVTSPNVTERSICSWLGGSILGSLGTFQDMWISKQDYEEYGSAIVNRKCP</sequence>
<dbReference type="AlphaFoldDB" id="A0ABD3QEA8"/>
<gene>
    <name evidence="8" type="ORF">ACHAWO_012088</name>
</gene>
<evidence type="ECO:0000256" key="7">
    <source>
        <dbReference type="SAM" id="MobiDB-lite"/>
    </source>
</evidence>
<comment type="similarity">
    <text evidence="1 6">Belongs to the actin family.</text>
</comment>